<feature type="domain" description="Carboxylesterase type B" evidence="4">
    <location>
        <begin position="34"/>
        <end position="370"/>
    </location>
</feature>
<comment type="caution">
    <text evidence="5">The sequence shown here is derived from an EMBL/GenBank/DDBJ whole genome shotgun (WGS) entry which is preliminary data.</text>
</comment>
<dbReference type="PROSITE" id="PS00122">
    <property type="entry name" value="CARBOXYLESTERASE_B_1"/>
    <property type="match status" value="1"/>
</dbReference>
<dbReference type="InterPro" id="IPR029058">
    <property type="entry name" value="AB_hydrolase_fold"/>
</dbReference>
<dbReference type="STRING" id="2656787.A0A370T9W8"/>
<name>A0A370T9W8_9HELO</name>
<dbReference type="InterPro" id="IPR002018">
    <property type="entry name" value="CarbesteraseB"/>
</dbReference>
<dbReference type="SUPFAM" id="SSF53474">
    <property type="entry name" value="alpha/beta-Hydrolases"/>
    <property type="match status" value="1"/>
</dbReference>
<dbReference type="AlphaFoldDB" id="A0A370T9W8"/>
<evidence type="ECO:0000256" key="1">
    <source>
        <dbReference type="ARBA" id="ARBA00005964"/>
    </source>
</evidence>
<dbReference type="EMBL" id="NPIC01000015">
    <property type="protein sequence ID" value="RDL30432.1"/>
    <property type="molecule type" value="Genomic_DNA"/>
</dbReference>
<dbReference type="GO" id="GO:0016787">
    <property type="term" value="F:hydrolase activity"/>
    <property type="evidence" value="ECO:0007669"/>
    <property type="project" value="UniProtKB-KW"/>
</dbReference>
<dbReference type="OrthoDB" id="408631at2759"/>
<feature type="signal peptide" evidence="3">
    <location>
        <begin position="1"/>
        <end position="20"/>
    </location>
</feature>
<dbReference type="PANTHER" id="PTHR11559">
    <property type="entry name" value="CARBOXYLESTERASE"/>
    <property type="match status" value="1"/>
</dbReference>
<reference evidence="5 6" key="1">
    <citation type="journal article" date="2018" name="IMA Fungus">
        <title>IMA Genome-F 9: Draft genome sequence of Annulohypoxylon stygium, Aspergillus mulundensis, Berkeleyomyces basicola (syn. Thielaviopsis basicola), Ceratocystis smalleyi, two Cercospora beticola strains, Coleophoma cylindrospora, Fusarium fracticaudum, Phialophora cf. hyalina, and Morchella septimelata.</title>
        <authorList>
            <person name="Wingfield B.D."/>
            <person name="Bills G.F."/>
            <person name="Dong Y."/>
            <person name="Huang W."/>
            <person name="Nel W.J."/>
            <person name="Swalarsk-Parry B.S."/>
            <person name="Vaghefi N."/>
            <person name="Wilken P.M."/>
            <person name="An Z."/>
            <person name="de Beer Z.W."/>
            <person name="De Vos L."/>
            <person name="Chen L."/>
            <person name="Duong T.A."/>
            <person name="Gao Y."/>
            <person name="Hammerbacher A."/>
            <person name="Kikkert J.R."/>
            <person name="Li Y."/>
            <person name="Li H."/>
            <person name="Li K."/>
            <person name="Li Q."/>
            <person name="Liu X."/>
            <person name="Ma X."/>
            <person name="Naidoo K."/>
            <person name="Pethybridge S.J."/>
            <person name="Sun J."/>
            <person name="Steenkamp E.T."/>
            <person name="van der Nest M.A."/>
            <person name="van Wyk S."/>
            <person name="Wingfield M.J."/>
            <person name="Xiong C."/>
            <person name="Yue Q."/>
            <person name="Zhang X."/>
        </authorList>
    </citation>
    <scope>NUCLEOTIDE SEQUENCE [LARGE SCALE GENOMIC DNA]</scope>
    <source>
        <strain evidence="5 6">BP 5553</strain>
    </source>
</reference>
<evidence type="ECO:0000313" key="5">
    <source>
        <dbReference type="EMBL" id="RDL30432.1"/>
    </source>
</evidence>
<dbReference type="Proteomes" id="UP000254866">
    <property type="component" value="Unassembled WGS sequence"/>
</dbReference>
<accession>A0A370T9W8</accession>
<sequence>MKLCEALLPGILCLSPPTSCTPLADDQKHWVIGQTVRTQSGPVSGHAASSAQNVSTYLGIPYAQPPLGNLRFAPPKPYHSHQHIDGSQFGHSCPQANVFGGATPPDTHGKNLTASGRAALDDLLQGYPGSSEDCLTLNVWTKPQFGEQGKAVLLWIYGGGDTIGSSSNPIYDGQYIADQEDVIVVTINYRINIFGFPSAPGYPTNLGLLDQRLAIEWVHSNIRSFGGDPSRITLFGQSAGGGAIDLYSFAYPSSPLVAGLIMQSGTTGLGAFTAETAAESWYTVTSTLGCGDNTTSAATQMKCMRSKDTAAITAAIPLINQPYGSAFFWPTIDEVTVFSDYPARLAAGTFAKLPLLIGSTDYEAGYHRTMGAVFNQYLPDAAWEGFNLYTFTCPAGARANASVAAHQPTYRYRYFGDFPELALTTEPPSRAYHASEVLPLFDTVAAMSNGAEVGGDLVRMGIYLRGAWGMFARDPAEGLTKYGWPRYGPERETLVRLGWKNGVGPNVGAQGPYDVGCP</sequence>
<dbReference type="Pfam" id="PF00135">
    <property type="entry name" value="COesterase"/>
    <property type="match status" value="1"/>
</dbReference>
<keyword evidence="2 3" id="KW-0378">Hydrolase</keyword>
<dbReference type="GeneID" id="43603159"/>
<gene>
    <name evidence="5" type="ORF">BP5553_10310</name>
</gene>
<evidence type="ECO:0000313" key="6">
    <source>
        <dbReference type="Proteomes" id="UP000254866"/>
    </source>
</evidence>
<comment type="similarity">
    <text evidence="1 3">Belongs to the type-B carboxylesterase/lipase family.</text>
</comment>
<proteinExistence type="inferred from homology"/>
<feature type="chain" id="PRO_5016480643" description="Carboxylic ester hydrolase" evidence="3">
    <location>
        <begin position="21"/>
        <end position="518"/>
    </location>
</feature>
<dbReference type="EC" id="3.1.1.-" evidence="3"/>
<evidence type="ECO:0000256" key="2">
    <source>
        <dbReference type="ARBA" id="ARBA00022801"/>
    </source>
</evidence>
<keyword evidence="3" id="KW-0732">Signal</keyword>
<dbReference type="InterPro" id="IPR019826">
    <property type="entry name" value="Carboxylesterase_B_AS"/>
</dbReference>
<evidence type="ECO:0000259" key="4">
    <source>
        <dbReference type="Pfam" id="PF00135"/>
    </source>
</evidence>
<evidence type="ECO:0000256" key="3">
    <source>
        <dbReference type="RuleBase" id="RU361235"/>
    </source>
</evidence>
<keyword evidence="6" id="KW-1185">Reference proteome</keyword>
<organism evidence="5 6">
    <name type="scientific">Venustampulla echinocandica</name>
    <dbReference type="NCBI Taxonomy" id="2656787"/>
    <lineage>
        <taxon>Eukaryota</taxon>
        <taxon>Fungi</taxon>
        <taxon>Dikarya</taxon>
        <taxon>Ascomycota</taxon>
        <taxon>Pezizomycotina</taxon>
        <taxon>Leotiomycetes</taxon>
        <taxon>Helotiales</taxon>
        <taxon>Pleuroascaceae</taxon>
        <taxon>Venustampulla</taxon>
    </lineage>
</organism>
<protein>
    <recommendedName>
        <fullName evidence="3">Carboxylic ester hydrolase</fullName>
        <ecNumber evidence="3">3.1.1.-</ecNumber>
    </recommendedName>
</protein>
<dbReference type="InterPro" id="IPR050309">
    <property type="entry name" value="Type-B_Carboxylest/Lipase"/>
</dbReference>
<dbReference type="RefSeq" id="XP_031864957.1">
    <property type="nucleotide sequence ID" value="XM_032018933.1"/>
</dbReference>
<dbReference type="Gene3D" id="3.40.50.1820">
    <property type="entry name" value="alpha/beta hydrolase"/>
    <property type="match status" value="1"/>
</dbReference>